<dbReference type="InterPro" id="IPR005106">
    <property type="entry name" value="Asp/hSer_DH_NAD-bd"/>
</dbReference>
<comment type="caution">
    <text evidence="9">The sequence shown here is derived from an EMBL/GenBank/DDBJ whole genome shotgun (WGS) entry which is preliminary data.</text>
</comment>
<keyword evidence="4 6" id="KW-0560">Oxidoreductase</keyword>
<dbReference type="GO" id="GO:0051287">
    <property type="term" value="F:NAD binding"/>
    <property type="evidence" value="ECO:0007669"/>
    <property type="project" value="UniProtKB-UniRule"/>
</dbReference>
<dbReference type="InterPro" id="IPR002811">
    <property type="entry name" value="Asp_DH"/>
</dbReference>
<dbReference type="Proteomes" id="UP000555828">
    <property type="component" value="Unassembled WGS sequence"/>
</dbReference>
<proteinExistence type="inferred from homology"/>
<feature type="binding site" evidence="6">
    <location>
        <position position="111"/>
    </location>
    <ligand>
        <name>NAD(+)</name>
        <dbReference type="ChEBI" id="CHEBI:57540"/>
    </ligand>
</feature>
<sequence>MKPLFLGFGNAANVILKELEGYIQDFYYFDEKNITNSKGKKLDRFFIPNDCSFVIECASVEAVKEYYREIIIANKDFYILSTGAFADENFRNAFFRLLENSTSKVYIPSGAIGGIDVINAIKKYIEKVVLRTRKPPKAFSRDDKEKVLIFSGDSIEAIKKFPKNTNVSVTLALSVGDFRKVHVEIYSDPNVKKNIHEVEVVSSVGNYKFIFSNNPSNNPKTSLLAPLSLAALIKKNFENVKIGG</sequence>
<comment type="catalytic activity">
    <reaction evidence="6">
        <text>L-aspartate + NAD(+) + H2O = oxaloacetate + NH4(+) + NADH + H(+)</text>
        <dbReference type="Rhea" id="RHEA:11788"/>
        <dbReference type="ChEBI" id="CHEBI:15377"/>
        <dbReference type="ChEBI" id="CHEBI:15378"/>
        <dbReference type="ChEBI" id="CHEBI:16452"/>
        <dbReference type="ChEBI" id="CHEBI:28938"/>
        <dbReference type="ChEBI" id="CHEBI:29991"/>
        <dbReference type="ChEBI" id="CHEBI:57540"/>
        <dbReference type="ChEBI" id="CHEBI:57945"/>
        <dbReference type="EC" id="1.4.1.21"/>
    </reaction>
</comment>
<evidence type="ECO:0000313" key="10">
    <source>
        <dbReference type="Proteomes" id="UP000555828"/>
    </source>
</evidence>
<dbReference type="EC" id="1.4.1.21" evidence="6"/>
<dbReference type="GO" id="GO:0016639">
    <property type="term" value="F:oxidoreductase activity, acting on the CH-NH2 group of donors, NAD or NADP as acceptor"/>
    <property type="evidence" value="ECO:0007669"/>
    <property type="project" value="UniProtKB-UniRule"/>
</dbReference>
<dbReference type="InterPro" id="IPR011182">
    <property type="entry name" value="L-Asp_DH"/>
</dbReference>
<dbReference type="InterPro" id="IPR022487">
    <property type="entry name" value="Asp_DH_arc"/>
</dbReference>
<evidence type="ECO:0000259" key="7">
    <source>
        <dbReference type="Pfam" id="PF01958"/>
    </source>
</evidence>
<dbReference type="SUPFAM" id="SSF51735">
    <property type="entry name" value="NAD(P)-binding Rossmann-fold domains"/>
    <property type="match status" value="1"/>
</dbReference>
<dbReference type="SUPFAM" id="SSF55347">
    <property type="entry name" value="Glyceraldehyde-3-phosphate dehydrogenase-like, C-terminal domain"/>
    <property type="match status" value="1"/>
</dbReference>
<dbReference type="AlphaFoldDB" id="A0A841GTA4"/>
<evidence type="ECO:0000256" key="2">
    <source>
        <dbReference type="ARBA" id="ARBA00022642"/>
    </source>
</evidence>
<organism evidence="9 10">
    <name type="scientific">Thermosipho japonicus</name>
    <dbReference type="NCBI Taxonomy" id="90323"/>
    <lineage>
        <taxon>Bacteria</taxon>
        <taxon>Thermotogati</taxon>
        <taxon>Thermotogota</taxon>
        <taxon>Thermotogae</taxon>
        <taxon>Thermotogales</taxon>
        <taxon>Fervidobacteriaceae</taxon>
        <taxon>Thermosipho</taxon>
    </lineage>
</organism>
<evidence type="ECO:0000256" key="6">
    <source>
        <dbReference type="HAMAP-Rule" id="MF_01265"/>
    </source>
</evidence>
<dbReference type="GO" id="GO:0050661">
    <property type="term" value="F:NADP binding"/>
    <property type="evidence" value="ECO:0007669"/>
    <property type="project" value="UniProtKB-UniRule"/>
</dbReference>
<evidence type="ECO:0000313" key="9">
    <source>
        <dbReference type="EMBL" id="MBB6063018.1"/>
    </source>
</evidence>
<dbReference type="RefSeq" id="WP_184619625.1">
    <property type="nucleotide sequence ID" value="NZ_JACHEX010000004.1"/>
</dbReference>
<comment type="function">
    <text evidence="6">Specifically catalyzes the NAD or NADP-dependent dehydrogenation of L-aspartate to iminoaspartate.</text>
</comment>
<dbReference type="HAMAP" id="MF_01265">
    <property type="entry name" value="NadX"/>
    <property type="match status" value="1"/>
</dbReference>
<dbReference type="NCBIfam" id="TIGR03855">
    <property type="entry name" value="NAD_NadX"/>
    <property type="match status" value="1"/>
</dbReference>
<keyword evidence="3 6" id="KW-0521">NADP</keyword>
<dbReference type="PANTHER" id="PTHR31873">
    <property type="entry name" value="L-ASPARTATE DEHYDROGENASE-RELATED"/>
    <property type="match status" value="1"/>
</dbReference>
<dbReference type="PANTHER" id="PTHR31873:SF6">
    <property type="entry name" value="ASPARTATE DEHYDROGENASE DOMAIN-CONTAINING PROTEIN"/>
    <property type="match status" value="1"/>
</dbReference>
<keyword evidence="10" id="KW-1185">Reference proteome</keyword>
<dbReference type="NCBIfam" id="NF009829">
    <property type="entry name" value="PRK13303.1-4"/>
    <property type="match status" value="1"/>
</dbReference>
<dbReference type="GO" id="GO:0009435">
    <property type="term" value="P:NAD+ biosynthetic process"/>
    <property type="evidence" value="ECO:0007669"/>
    <property type="project" value="UniProtKB-UniRule"/>
</dbReference>
<evidence type="ECO:0000256" key="5">
    <source>
        <dbReference type="ARBA" id="ARBA00023027"/>
    </source>
</evidence>
<dbReference type="Pfam" id="PF01958">
    <property type="entry name" value="Asp_DH_C"/>
    <property type="match status" value="1"/>
</dbReference>
<comment type="similarity">
    <text evidence="1 6">Belongs to the L-aspartate dehydrogenase family.</text>
</comment>
<evidence type="ECO:0000256" key="4">
    <source>
        <dbReference type="ARBA" id="ARBA00023002"/>
    </source>
</evidence>
<dbReference type="EMBL" id="JACHEX010000004">
    <property type="protein sequence ID" value="MBB6063018.1"/>
    <property type="molecule type" value="Genomic_DNA"/>
</dbReference>
<feature type="domain" description="Aspartate/homoserine dehydrogenase NAD-binding" evidence="8">
    <location>
        <begin position="50"/>
        <end position="108"/>
    </location>
</feature>
<dbReference type="InterPro" id="IPR020626">
    <property type="entry name" value="Asp_DH_prok"/>
</dbReference>
<evidence type="ECO:0000256" key="3">
    <source>
        <dbReference type="ARBA" id="ARBA00022857"/>
    </source>
</evidence>
<dbReference type="UniPathway" id="UPA00253">
    <property type="reaction ID" value="UER00456"/>
</dbReference>
<name>A0A841GTA4_9BACT</name>
<dbReference type="InterPro" id="IPR036291">
    <property type="entry name" value="NAD(P)-bd_dom_sf"/>
</dbReference>
<dbReference type="GO" id="GO:0033735">
    <property type="term" value="F:aspartate dehydrogenase [NAD(P)+] activity"/>
    <property type="evidence" value="ECO:0007669"/>
    <property type="project" value="UniProtKB-EC"/>
</dbReference>
<dbReference type="PIRSF" id="PIRSF005227">
    <property type="entry name" value="Asp_dh_NAD_syn"/>
    <property type="match status" value="1"/>
</dbReference>
<accession>A0A841GTA4</accession>
<feature type="active site" evidence="6">
    <location>
        <position position="196"/>
    </location>
</feature>
<comment type="catalytic activity">
    <reaction evidence="6">
        <text>L-aspartate + NADP(+) + H2O = oxaloacetate + NH4(+) + NADPH + H(+)</text>
        <dbReference type="Rhea" id="RHEA:11784"/>
        <dbReference type="ChEBI" id="CHEBI:15377"/>
        <dbReference type="ChEBI" id="CHEBI:15378"/>
        <dbReference type="ChEBI" id="CHEBI:16452"/>
        <dbReference type="ChEBI" id="CHEBI:28938"/>
        <dbReference type="ChEBI" id="CHEBI:29991"/>
        <dbReference type="ChEBI" id="CHEBI:57783"/>
        <dbReference type="ChEBI" id="CHEBI:58349"/>
        <dbReference type="EC" id="1.4.1.21"/>
    </reaction>
</comment>
<dbReference type="Gene3D" id="3.30.360.10">
    <property type="entry name" value="Dihydrodipicolinate Reductase, domain 2"/>
    <property type="match status" value="1"/>
</dbReference>
<dbReference type="Gene3D" id="3.40.50.720">
    <property type="entry name" value="NAD(P)-binding Rossmann-like Domain"/>
    <property type="match status" value="1"/>
</dbReference>
<reference evidence="9 10" key="1">
    <citation type="submission" date="2020-08" db="EMBL/GenBank/DDBJ databases">
        <title>Genomic Encyclopedia of Type Strains, Phase IV (KMG-IV): sequencing the most valuable type-strain genomes for metagenomic binning, comparative biology and taxonomic classification.</title>
        <authorList>
            <person name="Goeker M."/>
        </authorList>
    </citation>
    <scope>NUCLEOTIDE SEQUENCE [LARGE SCALE GENOMIC DNA]</scope>
    <source>
        <strain evidence="9 10">DSM 13481</strain>
    </source>
</reference>
<comment type="miscellaneous">
    <text evidence="6">The iminoaspartate product is unstable in aqueous solution and can decompose to oxaloacetate and ammonia.</text>
</comment>
<comment type="pathway">
    <text evidence="6">Cofactor biosynthesis; NAD(+) biosynthesis; iminoaspartate from L-aspartate (dehydrogenase route): step 1/1.</text>
</comment>
<feature type="binding site" evidence="6">
    <location>
        <position position="166"/>
    </location>
    <ligand>
        <name>NAD(+)</name>
        <dbReference type="ChEBI" id="CHEBI:57540"/>
    </ligand>
</feature>
<keyword evidence="2 6" id="KW-0662">Pyridine nucleotide biosynthesis</keyword>
<gene>
    <name evidence="6" type="primary">nadX</name>
    <name evidence="9" type="ORF">HNP65_001481</name>
</gene>
<protein>
    <recommendedName>
        <fullName evidence="6">L-aspartate dehydrogenase</fullName>
        <ecNumber evidence="6">1.4.1.21</ecNumber>
    </recommendedName>
</protein>
<evidence type="ECO:0000256" key="1">
    <source>
        <dbReference type="ARBA" id="ARBA00008331"/>
    </source>
</evidence>
<feature type="domain" description="Aspartate dehydrogenase" evidence="7">
    <location>
        <begin position="144"/>
        <end position="229"/>
    </location>
</feature>
<keyword evidence="5 6" id="KW-0520">NAD</keyword>
<evidence type="ECO:0000259" key="8">
    <source>
        <dbReference type="Pfam" id="PF03447"/>
    </source>
</evidence>
<dbReference type="Pfam" id="PF03447">
    <property type="entry name" value="NAD_binding_3"/>
    <property type="match status" value="1"/>
</dbReference>